<dbReference type="Gene3D" id="1.50.10.10">
    <property type="match status" value="1"/>
</dbReference>
<protein>
    <submittedName>
        <fullName evidence="8">Glycogen debranching protein</fullName>
    </submittedName>
</protein>
<feature type="region of interest" description="Disordered" evidence="5">
    <location>
        <begin position="240"/>
        <end position="277"/>
    </location>
</feature>
<dbReference type="AlphaFoldDB" id="A0AB35T345"/>
<comment type="caution">
    <text evidence="8">The sequence shown here is derived from an EMBL/GenBank/DDBJ whole genome shotgun (WGS) entry which is preliminary data.</text>
</comment>
<reference evidence="8" key="1">
    <citation type="submission" date="2023-11" db="EMBL/GenBank/DDBJ databases">
        <title>MicrobeMod: A computational toolkit for identifying prokaryotic methylation and restriction-modification with nanopore sequencing.</title>
        <authorList>
            <person name="Crits-Christoph A."/>
            <person name="Kang S.C."/>
            <person name="Lee H."/>
            <person name="Ostrov N."/>
        </authorList>
    </citation>
    <scope>NUCLEOTIDE SEQUENCE</scope>
    <source>
        <strain evidence="8">ATCC 51242</strain>
    </source>
</reference>
<keyword evidence="4" id="KW-0572">Peptidoglycan-anchor</keyword>
<gene>
    <name evidence="8" type="ORF">SIL72_02435</name>
</gene>
<dbReference type="PROSITE" id="PS50847">
    <property type="entry name" value="GRAM_POS_ANCHORING"/>
    <property type="match status" value="1"/>
</dbReference>
<dbReference type="GO" id="GO:0005975">
    <property type="term" value="P:carbohydrate metabolic process"/>
    <property type="evidence" value="ECO:0007669"/>
    <property type="project" value="InterPro"/>
</dbReference>
<feature type="transmembrane region" description="Helical" evidence="6">
    <location>
        <begin position="881"/>
        <end position="902"/>
    </location>
</feature>
<feature type="compositionally biased region" description="Basic and acidic residues" evidence="5">
    <location>
        <begin position="266"/>
        <end position="275"/>
    </location>
</feature>
<evidence type="ECO:0000256" key="3">
    <source>
        <dbReference type="ARBA" id="ARBA00022729"/>
    </source>
</evidence>
<evidence type="ECO:0000259" key="7">
    <source>
        <dbReference type="PROSITE" id="PS50847"/>
    </source>
</evidence>
<accession>A0AB35T345</accession>
<keyword evidence="6" id="KW-0812">Transmembrane</keyword>
<evidence type="ECO:0000256" key="2">
    <source>
        <dbReference type="ARBA" id="ARBA00022525"/>
    </source>
</evidence>
<dbReference type="InterPro" id="IPR008928">
    <property type="entry name" value="6-hairpin_glycosidase_sf"/>
</dbReference>
<keyword evidence="3" id="KW-0732">Signal</keyword>
<keyword evidence="6" id="KW-0472">Membrane</keyword>
<keyword evidence="1" id="KW-0134">Cell wall</keyword>
<evidence type="ECO:0000256" key="1">
    <source>
        <dbReference type="ARBA" id="ARBA00022512"/>
    </source>
</evidence>
<dbReference type="InterPro" id="IPR019931">
    <property type="entry name" value="LPXTG_anchor"/>
</dbReference>
<evidence type="ECO:0000313" key="8">
    <source>
        <dbReference type="EMBL" id="MDX5892878.1"/>
    </source>
</evidence>
<proteinExistence type="predicted"/>
<dbReference type="RefSeq" id="WP_143533797.1">
    <property type="nucleotide sequence ID" value="NZ_CP007514.1"/>
</dbReference>
<dbReference type="SUPFAM" id="SSF48208">
    <property type="entry name" value="Six-hairpin glycosidases"/>
    <property type="match status" value="1"/>
</dbReference>
<name>A0AB35T345_RUBRA</name>
<evidence type="ECO:0000256" key="4">
    <source>
        <dbReference type="ARBA" id="ARBA00023088"/>
    </source>
</evidence>
<evidence type="ECO:0000256" key="6">
    <source>
        <dbReference type="SAM" id="Phobius"/>
    </source>
</evidence>
<keyword evidence="6" id="KW-1133">Transmembrane helix</keyword>
<evidence type="ECO:0000313" key="9">
    <source>
        <dbReference type="Proteomes" id="UP001281130"/>
    </source>
</evidence>
<organism evidence="8 9">
    <name type="scientific">Rubrobacter radiotolerans</name>
    <name type="common">Arthrobacter radiotolerans</name>
    <dbReference type="NCBI Taxonomy" id="42256"/>
    <lineage>
        <taxon>Bacteria</taxon>
        <taxon>Bacillati</taxon>
        <taxon>Actinomycetota</taxon>
        <taxon>Rubrobacteria</taxon>
        <taxon>Rubrobacterales</taxon>
        <taxon>Rubrobacteraceae</taxon>
        <taxon>Rubrobacter</taxon>
    </lineage>
</organism>
<sequence length="910" mass="98054">MSRGSEGPVEAAKSRKALLLGSFVTAIMLTCMLTASAHGEERDDGEELDVYGAPTLSTEDRLGDRRYVAIGERAYVAGMQDGSFPAMGFHTRGEMGGVWAPPIKLLDGLWFSVGDAWLPPAKRFTSGYGYAAMHFPEREGLSVVRTDFVPDGSRALLVGLTLSDASGEGREVPLRLDARSDLMSSYPWGETTPSQLDYNLPDKASVENGRLVFRERGTPEVENASEHDWAAVVGSELVPTDSETGEEGFRGPVEDPVVCPPSPDETPERCDETEYGRGAGGSLDYTVTVPADGETTVWFAVAGSDQGLEEANAELEAALSDPEGALAAKVSERLALKEQTILDLPADRQLERSIEWSKQNLADAVQYVEDLEVRETNAGESFPAPEGTLPSARFLGAGWPDYQWLFGTDGEYTVFASVAAGQVEPIKDHLRALREVSLIDNGDSGKVVHEVVYDGSVFFGSNADEGNTDETAKFPSAVAVVWRWTGDRAWLEENYAFSKSNLKYIFRELDEDGDGWPEGLGNVEREGMGEEKLDNTVYTIRGLYDLADMAGALGDTETEAWATERADTMLERFDEAWWMEGVPQHADSLKGDEPVQQRHWIGATPHEVEYRRDGELVVGLTTEERANDALDLRATECYGDEFGMYHTGRPGCDEAVDAPAEEQAYTLNTAIASVADGNYGRLEEQKKWTRANARLQLPDPGNASGEPDEMPGAMPEIAPSPLSGRTIDRPLNERPMVHQAWGAYGTLWPVVHQHLGVRPDLGRGALEVVPQVPPGSPGLSVENLILGDGTLAVSTSASGGVYTTTATPHLSLVSLTLGHTLPDEESVASVTLNGASVPYTVRELPRGQEVIVEADPTAGEQTLVVAREGATVPDTGGRSPLGSTLAALGLALALAGGVVALVRRSKRTSR</sequence>
<feature type="domain" description="Gram-positive cocci surface proteins LPxTG" evidence="7">
    <location>
        <begin position="872"/>
        <end position="910"/>
    </location>
</feature>
<keyword evidence="2" id="KW-0964">Secreted</keyword>
<evidence type="ECO:0000256" key="5">
    <source>
        <dbReference type="SAM" id="MobiDB-lite"/>
    </source>
</evidence>
<dbReference type="InterPro" id="IPR012341">
    <property type="entry name" value="6hp_glycosidase-like_sf"/>
</dbReference>
<dbReference type="EMBL" id="JAWXXX010000001">
    <property type="protein sequence ID" value="MDX5892878.1"/>
    <property type="molecule type" value="Genomic_DNA"/>
</dbReference>
<feature type="region of interest" description="Disordered" evidence="5">
    <location>
        <begin position="695"/>
        <end position="714"/>
    </location>
</feature>
<dbReference type="Proteomes" id="UP001281130">
    <property type="component" value="Unassembled WGS sequence"/>
</dbReference>